<comment type="similarity">
    <text evidence="3 12">Belongs to the glycosyltransferase 22 family.</text>
</comment>
<dbReference type="AlphaFoldDB" id="A0A194RPZ0"/>
<keyword evidence="13" id="KW-0732">Signal</keyword>
<dbReference type="UniPathway" id="UPA00378"/>
<keyword evidence="15" id="KW-1185">Reference proteome</keyword>
<feature type="signal peptide" evidence="13">
    <location>
        <begin position="1"/>
        <end position="23"/>
    </location>
</feature>
<feature type="transmembrane region" description="Helical" evidence="12">
    <location>
        <begin position="197"/>
        <end position="220"/>
    </location>
</feature>
<dbReference type="Pfam" id="PF03901">
    <property type="entry name" value="Glyco_transf_22"/>
    <property type="match status" value="1"/>
</dbReference>
<feature type="transmembrane region" description="Helical" evidence="12">
    <location>
        <begin position="248"/>
        <end position="270"/>
    </location>
</feature>
<comment type="pathway">
    <text evidence="2">Protein modification; protein glycosylation.</text>
</comment>
<reference evidence="14 15" key="1">
    <citation type="journal article" date="2015" name="Nat. Commun.">
        <title>Outbred genome sequencing and CRISPR/Cas9 gene editing in butterflies.</title>
        <authorList>
            <person name="Li X."/>
            <person name="Fan D."/>
            <person name="Zhang W."/>
            <person name="Liu G."/>
            <person name="Zhang L."/>
            <person name="Zhao L."/>
            <person name="Fang X."/>
            <person name="Chen L."/>
            <person name="Dong Y."/>
            <person name="Chen Y."/>
            <person name="Ding Y."/>
            <person name="Zhao R."/>
            <person name="Feng M."/>
            <person name="Zhu Y."/>
            <person name="Feng Y."/>
            <person name="Jiang X."/>
            <person name="Zhu D."/>
            <person name="Xiang H."/>
            <person name="Feng X."/>
            <person name="Li S."/>
            <person name="Wang J."/>
            <person name="Zhang G."/>
            <person name="Kronforst M.R."/>
            <person name="Wang W."/>
        </authorList>
    </citation>
    <scope>NUCLEOTIDE SEQUENCE [LARGE SCALE GENOMIC DNA]</scope>
    <source>
        <strain evidence="14">Ya'a_city_454_Pm</strain>
        <tissue evidence="14">Whole body</tissue>
    </source>
</reference>
<evidence type="ECO:0000256" key="4">
    <source>
        <dbReference type="ARBA" id="ARBA00022676"/>
    </source>
</evidence>
<evidence type="ECO:0000256" key="5">
    <source>
        <dbReference type="ARBA" id="ARBA00022679"/>
    </source>
</evidence>
<dbReference type="InParanoid" id="A0A194RPZ0"/>
<feature type="transmembrane region" description="Helical" evidence="12">
    <location>
        <begin position="333"/>
        <end position="356"/>
    </location>
</feature>
<evidence type="ECO:0000256" key="7">
    <source>
        <dbReference type="ARBA" id="ARBA00022824"/>
    </source>
</evidence>
<evidence type="ECO:0000313" key="15">
    <source>
        <dbReference type="Proteomes" id="UP000053240"/>
    </source>
</evidence>
<evidence type="ECO:0000256" key="8">
    <source>
        <dbReference type="ARBA" id="ARBA00022989"/>
    </source>
</evidence>
<feature type="transmembrane region" description="Helical" evidence="12">
    <location>
        <begin position="114"/>
        <end position="132"/>
    </location>
</feature>
<comment type="function">
    <text evidence="10">Mannosyltransferase that operates in the biosynthetic pathway of dolichol-linked oligosaccharides, the glycan precursors employed in protein asparagine (N)-glycosylation. The assembly of dolichol-linked oligosaccharides begins on the cytosolic side of the endoplasmic reticulum membrane and finishes in its lumen. The sequential addition of sugars to dolichol pyrophosphate produces dolichol-linked oligosaccharides containing fourteen sugars, including two GlcNAcs, nine mannoses and three glucoses. Once assembled, the oligosaccharide is transferred from the lipid to nascent proteins by oligosaccharyltransferases. In the lumen of the endoplasmic reticulum, adds the eighth mannose residue in an alpha-1,6 linkage onto Man(7)GlcNAc(2)-PP-dolichol to produce Man(8)GlcNAc(2)-PP-dolichol.</text>
</comment>
<evidence type="ECO:0000256" key="2">
    <source>
        <dbReference type="ARBA" id="ARBA00004922"/>
    </source>
</evidence>
<comment type="catalytic activity">
    <reaction evidence="11">
        <text>an alpha-D-Man-(1-&gt;2)-alpha-D-Man-(1-&gt;2)-alpha-D-Man-(1-&gt;3)-[alpha-D-Man-(1-&gt;2)-alpha-D-Man-(1-&gt;3)-alpha-D-Man-(1-&gt;6)]-beta-D-Man-(1-&gt;4)-beta-D-GlcNAc-(1-&gt;4)-alpha-D-GlcNAc-diphospho-di-trans,poly-cis-dolichol + a di-trans,poly-cis-dolichyl beta-D-mannosyl phosphate = an alpha-D-Man-(1-&gt;2)-alpha-D-Man-(1-&gt;2)-alpha-D-Man-(1-&gt;3)-[alpha-D-Man-(1-&gt;2)-alpha-D-Man-(1-&gt;3)-[alpha-D-Man-(1-&gt;6)]-alpha-D-Man-(1-&gt;6)]-beta-D-Man-(1-&gt;4)-beta-D-GlcNAc-(1-&gt;4)-alpha-D-GlcNAc-diphospho-di-trans,poly-cis-dolichol + a di-trans,poly-cis-dolichyl phosphate + H(+)</text>
        <dbReference type="Rhea" id="RHEA:29535"/>
        <dbReference type="Rhea" id="RHEA-COMP:19498"/>
        <dbReference type="Rhea" id="RHEA-COMP:19501"/>
        <dbReference type="Rhea" id="RHEA-COMP:19518"/>
        <dbReference type="Rhea" id="RHEA-COMP:19519"/>
        <dbReference type="ChEBI" id="CHEBI:15378"/>
        <dbReference type="ChEBI" id="CHEBI:57683"/>
        <dbReference type="ChEBI" id="CHEBI:58211"/>
        <dbReference type="ChEBI" id="CHEBI:132517"/>
        <dbReference type="ChEBI" id="CHEBI:132519"/>
        <dbReference type="EC" id="2.4.1.260"/>
    </reaction>
    <physiologicalReaction direction="left-to-right" evidence="11">
        <dbReference type="Rhea" id="RHEA:29536"/>
    </physiologicalReaction>
</comment>
<dbReference type="EMBL" id="KQ460045">
    <property type="protein sequence ID" value="KPJ18091.1"/>
    <property type="molecule type" value="Genomic_DNA"/>
</dbReference>
<evidence type="ECO:0000256" key="10">
    <source>
        <dbReference type="ARBA" id="ARBA00044721"/>
    </source>
</evidence>
<organism evidence="14 15">
    <name type="scientific">Papilio machaon</name>
    <name type="common">Old World swallowtail butterfly</name>
    <dbReference type="NCBI Taxonomy" id="76193"/>
    <lineage>
        <taxon>Eukaryota</taxon>
        <taxon>Metazoa</taxon>
        <taxon>Ecdysozoa</taxon>
        <taxon>Arthropoda</taxon>
        <taxon>Hexapoda</taxon>
        <taxon>Insecta</taxon>
        <taxon>Pterygota</taxon>
        <taxon>Neoptera</taxon>
        <taxon>Endopterygota</taxon>
        <taxon>Lepidoptera</taxon>
        <taxon>Glossata</taxon>
        <taxon>Ditrysia</taxon>
        <taxon>Papilionoidea</taxon>
        <taxon>Papilionidae</taxon>
        <taxon>Papilioninae</taxon>
        <taxon>Papilio</taxon>
    </lineage>
</organism>
<keyword evidence="7 12" id="KW-0256">Endoplasmic reticulum</keyword>
<evidence type="ECO:0000256" key="3">
    <source>
        <dbReference type="ARBA" id="ARBA00007063"/>
    </source>
</evidence>
<dbReference type="InterPro" id="IPR005599">
    <property type="entry name" value="GPI_mannosylTrfase"/>
</dbReference>
<accession>A0A194RPZ0</accession>
<dbReference type="GO" id="GO:0006487">
    <property type="term" value="P:protein N-linked glycosylation"/>
    <property type="evidence" value="ECO:0007669"/>
    <property type="project" value="TreeGrafter"/>
</dbReference>
<evidence type="ECO:0000256" key="12">
    <source>
        <dbReference type="RuleBase" id="RU363075"/>
    </source>
</evidence>
<gene>
    <name evidence="14" type="ORF">RR48_11939</name>
</gene>
<proteinExistence type="inferred from homology"/>
<feature type="transmembrane region" description="Helical" evidence="12">
    <location>
        <begin position="161"/>
        <end position="185"/>
    </location>
</feature>
<evidence type="ECO:0000256" key="11">
    <source>
        <dbReference type="ARBA" id="ARBA00048899"/>
    </source>
</evidence>
<dbReference type="EC" id="2.4.1.-" evidence="12"/>
<dbReference type="Proteomes" id="UP000053240">
    <property type="component" value="Unassembled WGS sequence"/>
</dbReference>
<feature type="chain" id="PRO_5008265366" description="Mannosyltransferase" evidence="13">
    <location>
        <begin position="24"/>
        <end position="749"/>
    </location>
</feature>
<sequence length="749" mass="86499">MVQLLYIVASLHILLCPFTKVEESFNIQATHDILYHRFNLSQYDHNEFPGVVPRTFIGPVIISALSAPVVFILHLFGINKFWMQYVVRLTLALTVIASWSRFRDTLRKQFGNSFAWWFTLISVSQYHFMFYMSRPLPNIMVLPFVLLALEGWLSGKHKQFIISAGVSIVIFRSELAMLFGLFLIIDLFFKKIDFMKFIKIVVPTGIGLVALTVVVDSMFWGRLLWPETEVFWYNTILNKSSDWGTSPFLWYFYSALPRGLGPSLVLCPVGVYLDRRLVQLVAPAVVYVLLFSFLPHKELRFIIYVFPLLNAASAAVCSYVFIRRTKAPIYELLFWGICLIIVANVILSIALVLVAMSNYPGGLAITRFHKLLKNEPYVHVHISNLAAQTGVTRFTQIHDHWNYSKNESLSSEQLQQYTHLLVEAKSKYSPTIKSFTQTHVVLDSVDTFSHVAVNYKLIPPVRIKTRPAIFILERINFRDNQRDFTNENIISVEKFESQEEAIIEEPNSDINNDTDKPINENYETENINEFISEENINNSKKVTEVPTEIYDEVKIDNKSESIEEVNEKPEDIQKDFKSYRQERKKKTIAKIKSETRKEVVASAKEKLREIMKRHKHIAVELSENNIQDDQKESKEVDGRGDIPDIEIVPDVETAIIEEKSLSEPEQVIDSERVNDLDPIESLVQATDTNHTNENVEAIVEEVINRLIERKVYDDKTKPEDIKLEDRQMIQKIVEEVLAEKINYKSSSEK</sequence>
<feature type="transmembrane region" description="Helical" evidence="12">
    <location>
        <begin position="301"/>
        <end position="321"/>
    </location>
</feature>
<dbReference type="PANTHER" id="PTHR22760:SF1">
    <property type="entry name" value="DOL-P-MAN:MAN(7)GLCNAC(2)-PP-DOL ALPHA-1,6-MANNOSYLTRANSFERASE"/>
    <property type="match status" value="1"/>
</dbReference>
<evidence type="ECO:0000256" key="1">
    <source>
        <dbReference type="ARBA" id="ARBA00004477"/>
    </source>
</evidence>
<keyword evidence="4 12" id="KW-0328">Glycosyltransferase</keyword>
<dbReference type="STRING" id="76193.A0A194RPZ0"/>
<evidence type="ECO:0000256" key="13">
    <source>
        <dbReference type="SAM" id="SignalP"/>
    </source>
</evidence>
<feature type="transmembrane region" description="Helical" evidence="12">
    <location>
        <begin position="56"/>
        <end position="78"/>
    </location>
</feature>
<name>A0A194RPZ0_PAPMA</name>
<keyword evidence="5 14" id="KW-0808">Transferase</keyword>
<comment type="subcellular location">
    <subcellularLocation>
        <location evidence="1 12">Endoplasmic reticulum membrane</location>
        <topology evidence="1 12">Multi-pass membrane protein</topology>
    </subcellularLocation>
</comment>
<keyword evidence="8 12" id="KW-1133">Transmembrane helix</keyword>
<feature type="transmembrane region" description="Helical" evidence="12">
    <location>
        <begin position="277"/>
        <end position="295"/>
    </location>
</feature>
<dbReference type="FunCoup" id="A0A194RPZ0">
    <property type="interactions" value="855"/>
</dbReference>
<keyword evidence="6 12" id="KW-0812">Transmembrane</keyword>
<evidence type="ECO:0000313" key="14">
    <source>
        <dbReference type="EMBL" id="KPJ18091.1"/>
    </source>
</evidence>
<dbReference type="GO" id="GO:0005789">
    <property type="term" value="C:endoplasmic reticulum membrane"/>
    <property type="evidence" value="ECO:0007669"/>
    <property type="project" value="UniProtKB-SubCell"/>
</dbReference>
<protein>
    <recommendedName>
        <fullName evidence="12">Mannosyltransferase</fullName>
        <ecNumber evidence="12">2.4.1.-</ecNumber>
    </recommendedName>
</protein>
<dbReference type="PANTHER" id="PTHR22760">
    <property type="entry name" value="GLYCOSYLTRANSFERASE"/>
    <property type="match status" value="1"/>
</dbReference>
<evidence type="ECO:0000256" key="9">
    <source>
        <dbReference type="ARBA" id="ARBA00023136"/>
    </source>
</evidence>
<keyword evidence="9 12" id="KW-0472">Membrane</keyword>
<evidence type="ECO:0000256" key="6">
    <source>
        <dbReference type="ARBA" id="ARBA00022692"/>
    </source>
</evidence>
<dbReference type="GO" id="GO:0052917">
    <property type="term" value="F:dol-P-Man:Man(7)GlcNAc(2)-PP-Dol alpha-1,6-mannosyltransferase activity"/>
    <property type="evidence" value="ECO:0007669"/>
    <property type="project" value="UniProtKB-EC"/>
</dbReference>